<feature type="region of interest" description="Disordered" evidence="1">
    <location>
        <begin position="306"/>
        <end position="386"/>
    </location>
</feature>
<dbReference type="OrthoDB" id="10474954at2759"/>
<feature type="region of interest" description="Disordered" evidence="1">
    <location>
        <begin position="40"/>
        <end position="67"/>
    </location>
</feature>
<gene>
    <name evidence="2" type="ORF">B7463_g1221</name>
</gene>
<evidence type="ECO:0000313" key="2">
    <source>
        <dbReference type="EMBL" id="RFU35091.1"/>
    </source>
</evidence>
<name>A0A3E2HPV8_SCYLI</name>
<reference evidence="2 3" key="1">
    <citation type="submission" date="2018-05" db="EMBL/GenBank/DDBJ databases">
        <title>Draft genome sequence of Scytalidium lignicola DSM 105466, a ubiquitous saprotrophic fungus.</title>
        <authorList>
            <person name="Buettner E."/>
            <person name="Gebauer A.M."/>
            <person name="Hofrichter M."/>
            <person name="Liers C."/>
            <person name="Kellner H."/>
        </authorList>
    </citation>
    <scope>NUCLEOTIDE SEQUENCE [LARGE SCALE GENOMIC DNA]</scope>
    <source>
        <strain evidence="2 3">DSM 105466</strain>
    </source>
</reference>
<keyword evidence="3" id="KW-1185">Reference proteome</keyword>
<dbReference type="AlphaFoldDB" id="A0A3E2HPV8"/>
<dbReference type="EMBL" id="NCSJ02000012">
    <property type="protein sequence ID" value="RFU35091.1"/>
    <property type="molecule type" value="Genomic_DNA"/>
</dbReference>
<evidence type="ECO:0000256" key="1">
    <source>
        <dbReference type="SAM" id="MobiDB-lite"/>
    </source>
</evidence>
<feature type="compositionally biased region" description="Basic and acidic residues" evidence="1">
    <location>
        <begin position="149"/>
        <end position="170"/>
    </location>
</feature>
<feature type="compositionally biased region" description="Basic and acidic residues" evidence="1">
    <location>
        <begin position="7"/>
        <end position="17"/>
    </location>
</feature>
<evidence type="ECO:0000313" key="3">
    <source>
        <dbReference type="Proteomes" id="UP000258309"/>
    </source>
</evidence>
<dbReference type="Proteomes" id="UP000258309">
    <property type="component" value="Unassembled WGS sequence"/>
</dbReference>
<feature type="non-terminal residue" evidence="2">
    <location>
        <position position="1"/>
    </location>
</feature>
<sequence length="386" mass="42205">MFGFSSKDPKQTEKDNEVQDSIVFKPHRLYPVEHGTHEKFLAQDYSTPEDTSSEHSSDGVPVMPMPGPMPSIYDKGKVKDKMNIEWKIEDCKVHLFCKTASDGEGTLDHECGITSFYTTFAEQQNRQYFTPADWDACAKKTIEHNCKKREADKEAAKAPKQKTETPKENQKATAQQITQEQTSASDTSAKPDNTPATRAHRDSSISMTDVPEHMSLGQILPPREEKKVNTMDSDGNAPILMVSQESEGGVRLSYPLPVPTTAESTGMWEAVDGNAVRCDMIAEDDEEALAGANDAKPIVVATNDAADQDKKSVATNGDKADDKIDAQEIHDDKPTTTRGEVFPAYDDDLAMSLLEAENESNEASGSVPLNAEETKNGSSDSPPKSG</sequence>
<organism evidence="2 3">
    <name type="scientific">Scytalidium lignicola</name>
    <name type="common">Hyphomycete</name>
    <dbReference type="NCBI Taxonomy" id="5539"/>
    <lineage>
        <taxon>Eukaryota</taxon>
        <taxon>Fungi</taxon>
        <taxon>Dikarya</taxon>
        <taxon>Ascomycota</taxon>
        <taxon>Pezizomycotina</taxon>
        <taxon>Leotiomycetes</taxon>
        <taxon>Leotiomycetes incertae sedis</taxon>
        <taxon>Scytalidium</taxon>
    </lineage>
</organism>
<feature type="compositionally biased region" description="Basic and acidic residues" evidence="1">
    <location>
        <begin position="307"/>
        <end position="335"/>
    </location>
</feature>
<feature type="compositionally biased region" description="Polar residues" evidence="1">
    <location>
        <begin position="376"/>
        <end position="386"/>
    </location>
</feature>
<feature type="region of interest" description="Disordered" evidence="1">
    <location>
        <begin position="149"/>
        <end position="230"/>
    </location>
</feature>
<feature type="non-terminal residue" evidence="2">
    <location>
        <position position="386"/>
    </location>
</feature>
<feature type="region of interest" description="Disordered" evidence="1">
    <location>
        <begin position="1"/>
        <end position="22"/>
    </location>
</feature>
<comment type="caution">
    <text evidence="2">The sequence shown here is derived from an EMBL/GenBank/DDBJ whole genome shotgun (WGS) entry which is preliminary data.</text>
</comment>
<accession>A0A3E2HPV8</accession>
<protein>
    <submittedName>
        <fullName evidence="2">Uncharacterized protein</fullName>
    </submittedName>
</protein>
<feature type="compositionally biased region" description="Polar residues" evidence="1">
    <location>
        <begin position="171"/>
        <end position="196"/>
    </location>
</feature>
<proteinExistence type="predicted"/>